<dbReference type="InterPro" id="IPR012347">
    <property type="entry name" value="Ferritin-like"/>
</dbReference>
<dbReference type="Pfam" id="PF13668">
    <property type="entry name" value="Ferritin_2"/>
    <property type="match status" value="1"/>
</dbReference>
<dbReference type="InterPro" id="IPR009078">
    <property type="entry name" value="Ferritin-like_SF"/>
</dbReference>
<dbReference type="CDD" id="cd00657">
    <property type="entry name" value="Ferritin_like"/>
    <property type="match status" value="1"/>
</dbReference>
<reference evidence="1 2" key="1">
    <citation type="submission" date="2017-05" db="EMBL/GenBank/DDBJ databases">
        <authorList>
            <person name="Varghese N."/>
            <person name="Submissions S."/>
        </authorList>
    </citation>
    <scope>NUCLEOTIDE SEQUENCE [LARGE SCALE GENOMIC DNA]</scope>
    <source>
        <strain evidence="1 2">DSM 21194</strain>
    </source>
</reference>
<accession>A0A521DWE2</accession>
<dbReference type="AlphaFoldDB" id="A0A521DWE2"/>
<keyword evidence="2" id="KW-1185">Reference proteome</keyword>
<dbReference type="Proteomes" id="UP000317593">
    <property type="component" value="Unassembled WGS sequence"/>
</dbReference>
<protein>
    <submittedName>
        <fullName evidence="1">Ferritin-like domain-containing protein</fullName>
    </submittedName>
</protein>
<dbReference type="SUPFAM" id="SSF47240">
    <property type="entry name" value="Ferritin-like"/>
    <property type="match status" value="1"/>
</dbReference>
<name>A0A521DWE2_9BACT</name>
<gene>
    <name evidence="1" type="ORF">SAMN06265218_11211</name>
</gene>
<proteinExistence type="predicted"/>
<organism evidence="1 2">
    <name type="scientific">Fodinibius sediminis</name>
    <dbReference type="NCBI Taxonomy" id="1214077"/>
    <lineage>
        <taxon>Bacteria</taxon>
        <taxon>Pseudomonadati</taxon>
        <taxon>Balneolota</taxon>
        <taxon>Balneolia</taxon>
        <taxon>Balneolales</taxon>
        <taxon>Balneolaceae</taxon>
        <taxon>Fodinibius</taxon>
    </lineage>
</organism>
<dbReference type="Gene3D" id="1.20.1260.10">
    <property type="match status" value="1"/>
</dbReference>
<evidence type="ECO:0000313" key="2">
    <source>
        <dbReference type="Proteomes" id="UP000317593"/>
    </source>
</evidence>
<dbReference type="OrthoDB" id="954262at2"/>
<dbReference type="RefSeq" id="WP_142715066.1">
    <property type="nucleotide sequence ID" value="NZ_FXTH01000012.1"/>
</dbReference>
<sequence length="267" mass="28444">MGLLKLLNEIDTAQLDKEVKDQFLSRKDALGKLSNFSKKLAVAALPLGAVSTLAGPARAQDSGQIISSLNFALTLEFLEYRYYEKGLASGVIDAEDQAIFAQIEKHEEAHTLVLQDTINSLGGTPVEEPAFDFTAGGTFDPLNSYAQFLALSQAFEDTGVRAYKGQAGNVAGSAAVLTAALQIHSVEARHASQVRRMRGSKGWITQDNGIEGVSQADAVYAGEDSTTQAEANVTAVTEIDANGITEAWDEPLTMDQVNSVASLFIEG</sequence>
<evidence type="ECO:0000313" key="1">
    <source>
        <dbReference type="EMBL" id="SMO76006.1"/>
    </source>
</evidence>
<dbReference type="EMBL" id="FXTH01000012">
    <property type="protein sequence ID" value="SMO76006.1"/>
    <property type="molecule type" value="Genomic_DNA"/>
</dbReference>